<dbReference type="GO" id="GO:0008955">
    <property type="term" value="F:peptidoglycan glycosyltransferase activity"/>
    <property type="evidence" value="ECO:0007669"/>
    <property type="project" value="UniProtKB-EC"/>
</dbReference>
<feature type="compositionally biased region" description="Basic and acidic residues" evidence="14">
    <location>
        <begin position="685"/>
        <end position="707"/>
    </location>
</feature>
<evidence type="ECO:0000256" key="2">
    <source>
        <dbReference type="ARBA" id="ARBA00007739"/>
    </source>
</evidence>
<dbReference type="InterPro" id="IPR036950">
    <property type="entry name" value="PBP_transglycosylase"/>
</dbReference>
<evidence type="ECO:0000256" key="1">
    <source>
        <dbReference type="ARBA" id="ARBA00007090"/>
    </source>
</evidence>
<dbReference type="PANTHER" id="PTHR32282:SF34">
    <property type="entry name" value="PENICILLIN-BINDING PROTEIN 1A"/>
    <property type="match status" value="1"/>
</dbReference>
<evidence type="ECO:0000256" key="11">
    <source>
        <dbReference type="ARBA" id="ARBA00023316"/>
    </source>
</evidence>
<dbReference type="Gene3D" id="3.40.710.10">
    <property type="entry name" value="DD-peptidase/beta-lactamase superfamily"/>
    <property type="match status" value="1"/>
</dbReference>
<dbReference type="GO" id="GO:0008360">
    <property type="term" value="P:regulation of cell shape"/>
    <property type="evidence" value="ECO:0007669"/>
    <property type="project" value="UniProtKB-KW"/>
</dbReference>
<evidence type="ECO:0000259" key="16">
    <source>
        <dbReference type="Pfam" id="PF00912"/>
    </source>
</evidence>
<feature type="compositionally biased region" description="Gly residues" evidence="14">
    <location>
        <begin position="752"/>
        <end position="761"/>
    </location>
</feature>
<keyword evidence="4" id="KW-0645">Protease</keyword>
<evidence type="ECO:0000259" key="15">
    <source>
        <dbReference type="Pfam" id="PF00905"/>
    </source>
</evidence>
<dbReference type="PANTHER" id="PTHR32282">
    <property type="entry name" value="BINDING PROTEIN TRANSPEPTIDASE, PUTATIVE-RELATED"/>
    <property type="match status" value="1"/>
</dbReference>
<dbReference type="Gene3D" id="4.10.1080.10">
    <property type="entry name" value="TSP type-3 repeat"/>
    <property type="match status" value="1"/>
</dbReference>
<dbReference type="SUPFAM" id="SSF103647">
    <property type="entry name" value="TSP type-3 repeat"/>
    <property type="match status" value="1"/>
</dbReference>
<keyword evidence="9" id="KW-0573">Peptidoglycan synthesis</keyword>
<sequence>MAAGVMGGLFALLCVFVGVVYATTEVPSPDSVSTKQTTVLHYADGVTEMARLGDENRTNVPLAQVSEAAQRAMLAAENRSFYTDPGISFTGIVRAAWNNLTGGETQGGSTITQQYVKNAFLTHDQTFSRKFQELFLAIKLDNNFSKEQILENYLNTIYYGRGAYGIEAAANTYFGVSAAELTPQQGAVLAVLVRSPSGYDPETNPEGAQDRWGLVLDAMVEEGWLTPEERAASVYPAVLPRTGSSLGIPEGPEGLVVQQVIEELLGKGYDEQQINAGGMQITTTISKPAQDAAVAAVQQVMEGEPENLREALVSVDPRTGAVIAYYGGQKGAGQGVIDYAMAQRQPGSSVKPYVLAAALEQGIGIQARRDGSSPQEFPDRPGLPVTNSGDASCAACTLTEAITKSLNTTFYGLAFEVGPEKVREVIRTATGLPDVWESGILADRKVLVSGEGSTGSSIGIGEYELRPFDQAQGFATLAAGGVFRDAYFVSKVTDGAGTVLDQQPGQAGEQVLPANVVNDVTVALKEVASYSRRDLDGGREVAAKTGTQGLDRENNSDAWMVGYTPSVATAVWMGNDSPQDPIIDSRERIIYGAGLPGAIWQEYMNAVLAGTPEEDLPDKALIKGDTGDGVELPEPEPAPRPAPEPAPRPVVVDTDGDGVPDSRDYSPRDPSVTTKPVDTDGDGVPDDKDFAPNDPTVTKKPEPKPEPEPEPEPEPVIDADKDGVPFGTDPDDNDPAVPGTAPGSPALPPNGNGNGNGNNGG</sequence>
<evidence type="ECO:0000256" key="3">
    <source>
        <dbReference type="ARBA" id="ARBA00022645"/>
    </source>
</evidence>
<dbReference type="SUPFAM" id="SSF56601">
    <property type="entry name" value="beta-lactamase/transpeptidase-like"/>
    <property type="match status" value="1"/>
</dbReference>
<feature type="compositionally biased region" description="Acidic residues" evidence="14">
    <location>
        <begin position="708"/>
        <end position="717"/>
    </location>
</feature>
<feature type="domain" description="Glycosyl transferase family 51" evidence="16">
    <location>
        <begin position="49"/>
        <end position="219"/>
    </location>
</feature>
<evidence type="ECO:0000256" key="13">
    <source>
        <dbReference type="ARBA" id="ARBA00049902"/>
    </source>
</evidence>
<dbReference type="GO" id="GO:0009252">
    <property type="term" value="P:peptidoglycan biosynthetic process"/>
    <property type="evidence" value="ECO:0007669"/>
    <property type="project" value="UniProtKB-KW"/>
</dbReference>
<comment type="catalytic activity">
    <reaction evidence="12">
        <text>Preferential cleavage: (Ac)2-L-Lys-D-Ala-|-D-Ala. Also transpeptidation of peptidyl-alanyl moieties that are N-acyl substituents of D-alanine.</text>
        <dbReference type="EC" id="3.4.16.4"/>
    </reaction>
</comment>
<dbReference type="GO" id="GO:0008658">
    <property type="term" value="F:penicillin binding"/>
    <property type="evidence" value="ECO:0007669"/>
    <property type="project" value="InterPro"/>
</dbReference>
<keyword evidence="18" id="KW-1185">Reference proteome</keyword>
<dbReference type="STRING" id="1146883.BLASA_5051"/>
<evidence type="ECO:0000256" key="6">
    <source>
        <dbReference type="ARBA" id="ARBA00022679"/>
    </source>
</evidence>
<dbReference type="InterPro" id="IPR012338">
    <property type="entry name" value="Beta-lactam/transpept-like"/>
</dbReference>
<evidence type="ECO:0000313" key="17">
    <source>
        <dbReference type="EMBL" id="CCG05824.1"/>
    </source>
</evidence>
<dbReference type="InterPro" id="IPR001460">
    <property type="entry name" value="PCN-bd_Tpept"/>
</dbReference>
<accession>H6RVZ4</accession>
<proteinExistence type="inferred from homology"/>
<feature type="compositionally biased region" description="Basic and acidic residues" evidence="14">
    <location>
        <begin position="617"/>
        <end position="626"/>
    </location>
</feature>
<feature type="region of interest" description="Disordered" evidence="14">
    <location>
        <begin position="615"/>
        <end position="761"/>
    </location>
</feature>
<comment type="catalytic activity">
    <reaction evidence="13">
        <text>[GlcNAc-(1-&gt;4)-Mur2Ac(oyl-L-Ala-gamma-D-Glu-L-Lys-D-Ala-D-Ala)](n)-di-trans,octa-cis-undecaprenyl diphosphate + beta-D-GlcNAc-(1-&gt;4)-Mur2Ac(oyl-L-Ala-gamma-D-Glu-L-Lys-D-Ala-D-Ala)-di-trans,octa-cis-undecaprenyl diphosphate = [GlcNAc-(1-&gt;4)-Mur2Ac(oyl-L-Ala-gamma-D-Glu-L-Lys-D-Ala-D-Ala)](n+1)-di-trans,octa-cis-undecaprenyl diphosphate + di-trans,octa-cis-undecaprenyl diphosphate + H(+)</text>
        <dbReference type="Rhea" id="RHEA:23708"/>
        <dbReference type="Rhea" id="RHEA-COMP:9602"/>
        <dbReference type="Rhea" id="RHEA-COMP:9603"/>
        <dbReference type="ChEBI" id="CHEBI:15378"/>
        <dbReference type="ChEBI" id="CHEBI:58405"/>
        <dbReference type="ChEBI" id="CHEBI:60033"/>
        <dbReference type="ChEBI" id="CHEBI:78435"/>
        <dbReference type="EC" id="2.4.99.28"/>
    </reaction>
</comment>
<feature type="domain" description="Penicillin-binding protein transpeptidase" evidence="15">
    <location>
        <begin position="313"/>
        <end position="572"/>
    </location>
</feature>
<dbReference type="OrthoDB" id="9766909at2"/>
<feature type="compositionally biased region" description="Pro residues" evidence="14">
    <location>
        <begin position="635"/>
        <end position="648"/>
    </location>
</feature>
<evidence type="ECO:0000256" key="7">
    <source>
        <dbReference type="ARBA" id="ARBA00022801"/>
    </source>
</evidence>
<keyword evidence="3 17" id="KW-0121">Carboxypeptidase</keyword>
<dbReference type="GO" id="GO:0009002">
    <property type="term" value="F:serine-type D-Ala-D-Ala carboxypeptidase activity"/>
    <property type="evidence" value="ECO:0007669"/>
    <property type="project" value="UniProtKB-EC"/>
</dbReference>
<dbReference type="GO" id="GO:0005509">
    <property type="term" value="F:calcium ion binding"/>
    <property type="evidence" value="ECO:0007669"/>
    <property type="project" value="InterPro"/>
</dbReference>
<dbReference type="InterPro" id="IPR001264">
    <property type="entry name" value="Glyco_trans_51"/>
</dbReference>
<keyword evidence="6" id="KW-0808">Transferase</keyword>
<name>H6RVZ4_BLASD</name>
<dbReference type="KEGG" id="bsd:BLASA_5051"/>
<dbReference type="GO" id="GO:0030288">
    <property type="term" value="C:outer membrane-bounded periplasmic space"/>
    <property type="evidence" value="ECO:0007669"/>
    <property type="project" value="TreeGrafter"/>
</dbReference>
<keyword evidence="5" id="KW-0328">Glycosyltransferase</keyword>
<evidence type="ECO:0000256" key="4">
    <source>
        <dbReference type="ARBA" id="ARBA00022670"/>
    </source>
</evidence>
<dbReference type="AlphaFoldDB" id="H6RVZ4"/>
<evidence type="ECO:0000256" key="10">
    <source>
        <dbReference type="ARBA" id="ARBA00023268"/>
    </source>
</evidence>
<dbReference type="InterPro" id="IPR023346">
    <property type="entry name" value="Lysozyme-like_dom_sf"/>
</dbReference>
<dbReference type="Pfam" id="PF00905">
    <property type="entry name" value="Transpeptidase"/>
    <property type="match status" value="1"/>
</dbReference>
<keyword evidence="10" id="KW-0511">Multifunctional enzyme</keyword>
<evidence type="ECO:0000256" key="9">
    <source>
        <dbReference type="ARBA" id="ARBA00022984"/>
    </source>
</evidence>
<dbReference type="GO" id="GO:0006508">
    <property type="term" value="P:proteolysis"/>
    <property type="evidence" value="ECO:0007669"/>
    <property type="project" value="UniProtKB-KW"/>
</dbReference>
<keyword evidence="11" id="KW-0961">Cell wall biogenesis/degradation</keyword>
<dbReference type="FunFam" id="1.10.3810.10:FF:000001">
    <property type="entry name" value="Penicillin-binding protein 1A"/>
    <property type="match status" value="1"/>
</dbReference>
<comment type="similarity">
    <text evidence="2">In the N-terminal section; belongs to the glycosyltransferase 51 family.</text>
</comment>
<evidence type="ECO:0000256" key="5">
    <source>
        <dbReference type="ARBA" id="ARBA00022676"/>
    </source>
</evidence>
<feature type="compositionally biased region" description="Low complexity" evidence="14">
    <location>
        <begin position="649"/>
        <end position="659"/>
    </location>
</feature>
<keyword evidence="7" id="KW-0378">Hydrolase</keyword>
<dbReference type="HOGENOM" id="CLU_006354_6_1_11"/>
<reference evidence="18" key="2">
    <citation type="submission" date="2012-02" db="EMBL/GenBank/DDBJ databases">
        <title>Complete genome sequence of Blastococcus saxobsidens strain DD2.</title>
        <authorList>
            <person name="Genoscope."/>
        </authorList>
    </citation>
    <scope>NUCLEOTIDE SEQUENCE [LARGE SCALE GENOMIC DNA]</scope>
    <source>
        <strain evidence="18">DD2</strain>
    </source>
</reference>
<evidence type="ECO:0000256" key="14">
    <source>
        <dbReference type="SAM" id="MobiDB-lite"/>
    </source>
</evidence>
<evidence type="ECO:0000256" key="12">
    <source>
        <dbReference type="ARBA" id="ARBA00034000"/>
    </source>
</evidence>
<dbReference type="EMBL" id="FO117623">
    <property type="protein sequence ID" value="CCG05824.1"/>
    <property type="molecule type" value="Genomic_DNA"/>
</dbReference>
<evidence type="ECO:0000256" key="8">
    <source>
        <dbReference type="ARBA" id="ARBA00022960"/>
    </source>
</evidence>
<reference evidence="17 18" key="1">
    <citation type="journal article" date="2012" name="J. Bacteriol.">
        <title>Genome Sequence of Blastococcus saxobsidens DD2, a Stone-Inhabiting Bacterium.</title>
        <authorList>
            <person name="Chouaia B."/>
            <person name="Crotti E."/>
            <person name="Brusetti L."/>
            <person name="Daffonchio D."/>
            <person name="Essoussi I."/>
            <person name="Nouioui I."/>
            <person name="Sbissi I."/>
            <person name="Ghodhbane-Gtari F."/>
            <person name="Gtari M."/>
            <person name="Vacherie B."/>
            <person name="Barbe V."/>
            <person name="Medigue C."/>
            <person name="Gury J."/>
            <person name="Pujic P."/>
            <person name="Normand P."/>
        </authorList>
    </citation>
    <scope>NUCLEOTIDE SEQUENCE [LARGE SCALE GENOMIC DNA]</scope>
    <source>
        <strain evidence="17 18">DD2</strain>
    </source>
</reference>
<dbReference type="Gene3D" id="1.10.3810.10">
    <property type="entry name" value="Biosynthetic peptidoglycan transglycosylase-like"/>
    <property type="match status" value="1"/>
</dbReference>
<dbReference type="GO" id="GO:0071555">
    <property type="term" value="P:cell wall organization"/>
    <property type="evidence" value="ECO:0007669"/>
    <property type="project" value="UniProtKB-KW"/>
</dbReference>
<protein>
    <submittedName>
        <fullName evidence="17">Membrane carboxypeptidase (Penicillin-binding protein)</fullName>
    </submittedName>
</protein>
<gene>
    <name evidence="17" type="ordered locus">BLASA_5051</name>
</gene>
<dbReference type="InterPro" id="IPR028974">
    <property type="entry name" value="TSP_type-3_rpt"/>
</dbReference>
<dbReference type="eggNOG" id="COG0744">
    <property type="taxonomic scope" value="Bacteria"/>
</dbReference>
<comment type="similarity">
    <text evidence="1">In the C-terminal section; belongs to the transpeptidase family.</text>
</comment>
<keyword evidence="8" id="KW-0133">Cell shape</keyword>
<evidence type="ECO:0000313" key="18">
    <source>
        <dbReference type="Proteomes" id="UP000007517"/>
    </source>
</evidence>
<organism evidence="17 18">
    <name type="scientific">Blastococcus saxobsidens (strain DD2)</name>
    <dbReference type="NCBI Taxonomy" id="1146883"/>
    <lineage>
        <taxon>Bacteria</taxon>
        <taxon>Bacillati</taxon>
        <taxon>Actinomycetota</taxon>
        <taxon>Actinomycetes</taxon>
        <taxon>Geodermatophilales</taxon>
        <taxon>Geodermatophilaceae</taxon>
        <taxon>Blastococcus</taxon>
    </lineage>
</organism>
<dbReference type="SUPFAM" id="SSF53955">
    <property type="entry name" value="Lysozyme-like"/>
    <property type="match status" value="1"/>
</dbReference>
<dbReference type="InterPro" id="IPR050396">
    <property type="entry name" value="Glycosyltr_51/Transpeptidase"/>
</dbReference>
<dbReference type="Pfam" id="PF00912">
    <property type="entry name" value="Transgly"/>
    <property type="match status" value="1"/>
</dbReference>
<dbReference type="Proteomes" id="UP000007517">
    <property type="component" value="Chromosome"/>
</dbReference>